<comment type="catalytic activity">
    <reaction evidence="2">
        <text>2 GTP = 3',3'-c-di-GMP + 2 diphosphate</text>
        <dbReference type="Rhea" id="RHEA:24898"/>
        <dbReference type="ChEBI" id="CHEBI:33019"/>
        <dbReference type="ChEBI" id="CHEBI:37565"/>
        <dbReference type="ChEBI" id="CHEBI:58805"/>
        <dbReference type="EC" id="2.7.7.65"/>
    </reaction>
</comment>
<dbReference type="CDD" id="cd01949">
    <property type="entry name" value="GGDEF"/>
    <property type="match status" value="1"/>
</dbReference>
<dbReference type="PANTHER" id="PTHR45138:SF9">
    <property type="entry name" value="DIGUANYLATE CYCLASE DGCM-RELATED"/>
    <property type="match status" value="1"/>
</dbReference>
<evidence type="ECO:0000313" key="5">
    <source>
        <dbReference type="EMBL" id="UTY29787.1"/>
    </source>
</evidence>
<dbReference type="PROSITE" id="PS50887">
    <property type="entry name" value="GGDEF"/>
    <property type="match status" value="1"/>
</dbReference>
<keyword evidence="3" id="KW-0472">Membrane</keyword>
<organism evidence="5 6">
    <name type="scientific">Treponema putidum</name>
    <dbReference type="NCBI Taxonomy" id="221027"/>
    <lineage>
        <taxon>Bacteria</taxon>
        <taxon>Pseudomonadati</taxon>
        <taxon>Spirochaetota</taxon>
        <taxon>Spirochaetia</taxon>
        <taxon>Spirochaetales</taxon>
        <taxon>Treponemataceae</taxon>
        <taxon>Treponema</taxon>
    </lineage>
</organism>
<feature type="transmembrane region" description="Helical" evidence="3">
    <location>
        <begin position="116"/>
        <end position="141"/>
    </location>
</feature>
<feature type="domain" description="GGDEF" evidence="4">
    <location>
        <begin position="253"/>
        <end position="382"/>
    </location>
</feature>
<reference evidence="5" key="1">
    <citation type="submission" date="2019-04" db="EMBL/GenBank/DDBJ databases">
        <title>Whole genome sequencing of oral phylogroup 2 treponemes.</title>
        <authorList>
            <person name="Chan Y."/>
            <person name="Zeng H.H."/>
            <person name="Yu X.L."/>
            <person name="Leung W.K."/>
            <person name="Watt R.M."/>
        </authorList>
    </citation>
    <scope>NUCLEOTIDE SEQUENCE</scope>
    <source>
        <strain evidence="5">OMZ 847</strain>
    </source>
</reference>
<protein>
    <recommendedName>
        <fullName evidence="1">diguanylate cyclase</fullName>
        <ecNumber evidence="1">2.7.7.65</ecNumber>
    </recommendedName>
</protein>
<accession>A0ABY5HWG7</accession>
<evidence type="ECO:0000259" key="4">
    <source>
        <dbReference type="PROSITE" id="PS50887"/>
    </source>
</evidence>
<dbReference type="RefSeq" id="WP_255805399.1">
    <property type="nucleotide sequence ID" value="NZ_CP038802.1"/>
</dbReference>
<dbReference type="Proteomes" id="UP001059401">
    <property type="component" value="Chromosome"/>
</dbReference>
<dbReference type="Pfam" id="PF00990">
    <property type="entry name" value="GGDEF"/>
    <property type="match status" value="1"/>
</dbReference>
<proteinExistence type="predicted"/>
<dbReference type="SMART" id="SM00267">
    <property type="entry name" value="GGDEF"/>
    <property type="match status" value="1"/>
</dbReference>
<dbReference type="EMBL" id="CP038802">
    <property type="protein sequence ID" value="UTY29787.1"/>
    <property type="molecule type" value="Genomic_DNA"/>
</dbReference>
<feature type="transmembrane region" description="Helical" evidence="3">
    <location>
        <begin position="181"/>
        <end position="203"/>
    </location>
</feature>
<dbReference type="SUPFAM" id="SSF55073">
    <property type="entry name" value="Nucleotide cyclase"/>
    <property type="match status" value="1"/>
</dbReference>
<gene>
    <name evidence="5" type="ORF">E4N76_13075</name>
</gene>
<name>A0ABY5HWG7_9SPIR</name>
<dbReference type="EC" id="2.7.7.65" evidence="1"/>
<dbReference type="NCBIfam" id="TIGR00254">
    <property type="entry name" value="GGDEF"/>
    <property type="match status" value="1"/>
</dbReference>
<keyword evidence="6" id="KW-1185">Reference proteome</keyword>
<evidence type="ECO:0000256" key="1">
    <source>
        <dbReference type="ARBA" id="ARBA00012528"/>
    </source>
</evidence>
<dbReference type="InterPro" id="IPR029787">
    <property type="entry name" value="Nucleotide_cyclase"/>
</dbReference>
<keyword evidence="3" id="KW-0812">Transmembrane</keyword>
<sequence length="382" mass="44613">MNGHYINDDVTKNYLHDFFNNNAQIAHNEINSLQAQFRLIHIRTQLIIIIIAFCLEFFYYFIGKEQVNTSCCKYFLKFVIIPFIVNFLLYIITNIFNRKYYDSKTKNYFVMLSSLLQAFLYILIHQAFVTIYAGFLVMIFLSTVYNDKKLTKITAVFSFTAIILSVFVIKYDGDYVITNNYILDFMVLECILVVSYITAKYILNHNDIQLLKILNTLQEKEKYWHGMMIDDLSGLYSRAAFRTYINKVQEYKEEIYIVMIDLDNFKQLNDDYGHLYGDEVIRILGQTFKSYSKDVFTAFRYGGEEFLIVINSDKTTAEKLMNESKDLFNKSCLSKLQNPHISFSAGISKLSKGKPITDTIEEADTALYKAKREGKNKVVIFA</sequence>
<evidence type="ECO:0000256" key="2">
    <source>
        <dbReference type="ARBA" id="ARBA00034247"/>
    </source>
</evidence>
<feature type="transmembrane region" description="Helical" evidence="3">
    <location>
        <begin position="74"/>
        <end position="96"/>
    </location>
</feature>
<evidence type="ECO:0000313" key="6">
    <source>
        <dbReference type="Proteomes" id="UP001059401"/>
    </source>
</evidence>
<feature type="transmembrane region" description="Helical" evidence="3">
    <location>
        <begin position="42"/>
        <end position="62"/>
    </location>
</feature>
<dbReference type="PANTHER" id="PTHR45138">
    <property type="entry name" value="REGULATORY COMPONENTS OF SENSORY TRANSDUCTION SYSTEM"/>
    <property type="match status" value="1"/>
</dbReference>
<dbReference type="Gene3D" id="3.30.70.270">
    <property type="match status" value="1"/>
</dbReference>
<feature type="transmembrane region" description="Helical" evidence="3">
    <location>
        <begin position="153"/>
        <end position="169"/>
    </location>
</feature>
<dbReference type="InterPro" id="IPR050469">
    <property type="entry name" value="Diguanylate_Cyclase"/>
</dbReference>
<keyword evidence="3" id="KW-1133">Transmembrane helix</keyword>
<dbReference type="InterPro" id="IPR000160">
    <property type="entry name" value="GGDEF_dom"/>
</dbReference>
<dbReference type="InterPro" id="IPR043128">
    <property type="entry name" value="Rev_trsase/Diguanyl_cyclase"/>
</dbReference>
<evidence type="ECO:0000256" key="3">
    <source>
        <dbReference type="SAM" id="Phobius"/>
    </source>
</evidence>